<dbReference type="InterPro" id="IPR006579">
    <property type="entry name" value="Pre_C2HC_dom"/>
</dbReference>
<evidence type="ECO:0000256" key="2">
    <source>
        <dbReference type="SAM" id="MobiDB-lite"/>
    </source>
</evidence>
<feature type="region of interest" description="Disordered" evidence="2">
    <location>
        <begin position="112"/>
        <end position="168"/>
    </location>
</feature>
<feature type="compositionally biased region" description="Polar residues" evidence="2">
    <location>
        <begin position="545"/>
        <end position="568"/>
    </location>
</feature>
<dbReference type="EMBL" id="OU896713">
    <property type="protein sequence ID" value="CAG9823552.1"/>
    <property type="molecule type" value="Genomic_DNA"/>
</dbReference>
<dbReference type="SMART" id="SM00596">
    <property type="entry name" value="PRE_C2HC"/>
    <property type="match status" value="1"/>
</dbReference>
<feature type="compositionally biased region" description="Low complexity" evidence="2">
    <location>
        <begin position="490"/>
        <end position="500"/>
    </location>
</feature>
<organism evidence="4 5">
    <name type="scientific">Phaedon cochleariae</name>
    <name type="common">Mustard beetle</name>
    <dbReference type="NCBI Taxonomy" id="80249"/>
    <lineage>
        <taxon>Eukaryota</taxon>
        <taxon>Metazoa</taxon>
        <taxon>Ecdysozoa</taxon>
        <taxon>Arthropoda</taxon>
        <taxon>Hexapoda</taxon>
        <taxon>Insecta</taxon>
        <taxon>Pterygota</taxon>
        <taxon>Neoptera</taxon>
        <taxon>Endopterygota</taxon>
        <taxon>Coleoptera</taxon>
        <taxon>Polyphaga</taxon>
        <taxon>Cucujiformia</taxon>
        <taxon>Chrysomeloidea</taxon>
        <taxon>Chrysomelidae</taxon>
        <taxon>Chrysomelinae</taxon>
        <taxon>Chrysomelini</taxon>
        <taxon>Phaedon</taxon>
    </lineage>
</organism>
<feature type="region of interest" description="Disordered" evidence="2">
    <location>
        <begin position="481"/>
        <end position="572"/>
    </location>
</feature>
<feature type="compositionally biased region" description="Polar residues" evidence="2">
    <location>
        <begin position="908"/>
        <end position="923"/>
    </location>
</feature>
<sequence>MWNEGGDPPVPGMDCLQLRHQPAGPFHYLISEQAKSLVALQELQHEVGALLEFRDLVMATFPDLRSKLAASTPSTMTSHHHLLHHPHQHHQSNIPVSIRPGDWTPGVRVRKKIGSKEEGRGGRKVGEVAVQDSGFSTETSSKETHSASSSSAVLPSSSAPGPTENDEVEDELWNLLDIIHRKGTRLKDEAEALQGTLRHQGDLRKEDDRSFRQTLFHSSSVDDVRQLRQERDSLIDRLAEMEAEVLAGRVHTSRLQEDLENLLSTKQDLEEQLKAVVTQRVNSRIHDLHLQFVKSGAGVADRDEPGGRRPTGDRRDPPSSICSSQRAGREAPSEIDAALGDEVPRVGAPDGRKVAAILRERDPLVLQKHLLTTTVRNQTNTNLIRSEFSGYSSPGNMLNLPEDLDGDSLVTLLHQILERLNKLNPHNQLSIRPVSDQPQSDHLPKYGKRPFQDTNDLHETNYEKEFPMIPLSNRFDQLSELQDDEMSECSSVKSSSSQKSVRARKSLSDRNVRDDISCPYFNSQLRSRSRSPQMPQMSQFQQNSVQLKRQGSKVPMNSQHKPSSSSLRDSIPTKIDKNNVSVNQNVDNHQVRVPPIILRDKTKWTSLSKELPTLQINYFKAVNTTEGIKVFCDSPDSFRALTRLLDNKKYPFHTYQLPDEKSLRVVLRNVSEHIEPDDISEELTERGFEVTSVHRMKRRDGTAMPIVLVLLPKTEKNREIYDITRLVGLTIKVEPQRPKAQVLREQLDSAAGLEIGLRDKLDKAREENEDLRFQLEDRNIELEGTRARVRMLESLAPPQLRPHPTSPDIIPALESGGAGPPTPSTRPEVSTASMRAMQPLDFDSLRAADRSSGTESAHNESAEREKKSRRPSKIPLKSYTAPKPPAGKHSPAPGTRSRSGDSPHRSHSTQSWRTNKSEGNSLNGPPKLTASLPKSRNSSLVTAKDSLSSKLRNSDSLMKLSHAAPDSPKPSRNSFKTAPVGFNGFKASAPAVNSFKTGSGAVVKKTAGMPVKKDSSAIGDKIVNSNSSKEKSQSPWNHSSYSSEPEDLAYPDSLDQSIGSARQSITDSTGSRFQTANTFLWTVGSQRAAKVEYYDSIDTNMASSLFHNGEELAECDSLERHLSDFSDRK</sequence>
<feature type="compositionally biased region" description="Basic and acidic residues" evidence="2">
    <location>
        <begin position="300"/>
        <end position="317"/>
    </location>
</feature>
<evidence type="ECO:0000313" key="4">
    <source>
        <dbReference type="EMBL" id="CAG9823552.1"/>
    </source>
</evidence>
<evidence type="ECO:0000313" key="5">
    <source>
        <dbReference type="Proteomes" id="UP001153737"/>
    </source>
</evidence>
<evidence type="ECO:0000259" key="3">
    <source>
        <dbReference type="SMART" id="SM00596"/>
    </source>
</evidence>
<feature type="compositionally biased region" description="Basic and acidic residues" evidence="2">
    <location>
        <begin position="114"/>
        <end position="126"/>
    </location>
</feature>
<feature type="domain" description="Pre-C2HC" evidence="3">
    <location>
        <begin position="676"/>
        <end position="743"/>
    </location>
</feature>
<feature type="compositionally biased region" description="Polar residues" evidence="2">
    <location>
        <begin position="932"/>
        <end position="956"/>
    </location>
</feature>
<feature type="compositionally biased region" description="Polar residues" evidence="2">
    <location>
        <begin position="1023"/>
        <end position="1043"/>
    </location>
</feature>
<dbReference type="OrthoDB" id="1684102at2759"/>
<dbReference type="Proteomes" id="UP001153737">
    <property type="component" value="Chromosome 7"/>
</dbReference>
<evidence type="ECO:0000256" key="1">
    <source>
        <dbReference type="SAM" id="Coils"/>
    </source>
</evidence>
<accession>A0A9N9X4S3</accession>
<feature type="region of interest" description="Disordered" evidence="2">
    <location>
        <begin position="428"/>
        <end position="455"/>
    </location>
</feature>
<feature type="compositionally biased region" description="Basic and acidic residues" evidence="2">
    <location>
        <begin position="506"/>
        <end position="516"/>
    </location>
</feature>
<feature type="compositionally biased region" description="Low complexity" evidence="2">
    <location>
        <begin position="146"/>
        <end position="159"/>
    </location>
</feature>
<keyword evidence="1" id="KW-0175">Coiled coil</keyword>
<reference evidence="4" key="1">
    <citation type="submission" date="2022-01" db="EMBL/GenBank/DDBJ databases">
        <authorList>
            <person name="King R."/>
        </authorList>
    </citation>
    <scope>NUCLEOTIDE SEQUENCE</scope>
</reference>
<name>A0A9N9X4S3_PHACE</name>
<feature type="compositionally biased region" description="Polar residues" evidence="2">
    <location>
        <begin position="428"/>
        <end position="440"/>
    </location>
</feature>
<feature type="region of interest" description="Disordered" evidence="2">
    <location>
        <begin position="848"/>
        <end position="1069"/>
    </location>
</feature>
<dbReference type="AlphaFoldDB" id="A0A9N9X4S3"/>
<feature type="compositionally biased region" description="Low complexity" evidence="2">
    <location>
        <begin position="522"/>
        <end position="544"/>
    </location>
</feature>
<gene>
    <name evidence="4" type="ORF">PHAECO_LOCUS11453</name>
</gene>
<proteinExistence type="predicted"/>
<dbReference type="Pfam" id="PF07530">
    <property type="entry name" value="PRE_C2HC"/>
    <property type="match status" value="1"/>
</dbReference>
<feature type="compositionally biased region" description="Basic and acidic residues" evidence="2">
    <location>
        <begin position="857"/>
        <end position="866"/>
    </location>
</feature>
<reference evidence="4" key="2">
    <citation type="submission" date="2022-10" db="EMBL/GenBank/DDBJ databases">
        <authorList>
            <consortium name="ENA_rothamsted_submissions"/>
            <consortium name="culmorum"/>
            <person name="King R."/>
        </authorList>
    </citation>
    <scope>NUCLEOTIDE SEQUENCE</scope>
</reference>
<feature type="region of interest" description="Disordered" evidence="2">
    <location>
        <begin position="795"/>
        <end position="831"/>
    </location>
</feature>
<feature type="compositionally biased region" description="Polar residues" evidence="2">
    <location>
        <begin position="1054"/>
        <end position="1069"/>
    </location>
</feature>
<keyword evidence="5" id="KW-1185">Reference proteome</keyword>
<feature type="coiled-coil region" evidence="1">
    <location>
        <begin position="224"/>
        <end position="279"/>
    </location>
</feature>
<protein>
    <recommendedName>
        <fullName evidence="3">Pre-C2HC domain-containing protein</fullName>
    </recommendedName>
</protein>
<feature type="region of interest" description="Disordered" evidence="2">
    <location>
        <begin position="296"/>
        <end position="332"/>
    </location>
</feature>